<sequence length="240" mass="28330">MPTCITFGAGNENFLKAVDRLTNQAKQTNLFDNVIGYTDEYLRNDKEFWEKHSNFILSNPRGYGYWIWKPYIIKKTLEQMTDGDKLLYLDCGCEIHILKKNIIKEKLDLVKKNSIISTNTLIEKEWNKMDLIIKLGVLDDKYLNSRQKQAGVNLYFVCDKIRNFVNEWYELCCDYHNIDNTPSVNKNFDCFKEHRNDQSVFSLLGKKYNLFDEEHHLRGCIEIFRNNTGVSRINNNSNKN</sequence>
<dbReference type="AlphaFoldDB" id="A0A6C0D6H1"/>
<name>A0A6C0D6H1_9ZZZZ</name>
<dbReference type="EMBL" id="MN739549">
    <property type="protein sequence ID" value="QHT12636.1"/>
    <property type="molecule type" value="Genomic_DNA"/>
</dbReference>
<accession>A0A6C0D6H1</accession>
<organism evidence="1">
    <name type="scientific">viral metagenome</name>
    <dbReference type="NCBI Taxonomy" id="1070528"/>
    <lineage>
        <taxon>unclassified sequences</taxon>
        <taxon>metagenomes</taxon>
        <taxon>organismal metagenomes</taxon>
    </lineage>
</organism>
<proteinExistence type="predicted"/>
<reference evidence="1" key="1">
    <citation type="journal article" date="2020" name="Nature">
        <title>Giant virus diversity and host interactions through global metagenomics.</title>
        <authorList>
            <person name="Schulz F."/>
            <person name="Roux S."/>
            <person name="Paez-Espino D."/>
            <person name="Jungbluth S."/>
            <person name="Walsh D.A."/>
            <person name="Denef V.J."/>
            <person name="McMahon K.D."/>
            <person name="Konstantinidis K.T."/>
            <person name="Eloe-Fadrosh E.A."/>
            <person name="Kyrpides N.C."/>
            <person name="Woyke T."/>
        </authorList>
    </citation>
    <scope>NUCLEOTIDE SEQUENCE</scope>
    <source>
        <strain evidence="1">GVMAG-M-3300023174-130</strain>
    </source>
</reference>
<protein>
    <submittedName>
        <fullName evidence="1">Uncharacterized protein</fullName>
    </submittedName>
</protein>
<evidence type="ECO:0000313" key="1">
    <source>
        <dbReference type="EMBL" id="QHT12636.1"/>
    </source>
</evidence>